<dbReference type="InterPro" id="IPR009081">
    <property type="entry name" value="PP-bd_ACP"/>
</dbReference>
<dbReference type="InterPro" id="IPR025110">
    <property type="entry name" value="AMP-bd_C"/>
</dbReference>
<dbReference type="PANTHER" id="PTHR45527">
    <property type="entry name" value="NONRIBOSOMAL PEPTIDE SYNTHETASE"/>
    <property type="match status" value="1"/>
</dbReference>
<evidence type="ECO:0000259" key="1">
    <source>
        <dbReference type="PROSITE" id="PS50075"/>
    </source>
</evidence>
<geneLocation type="plasmid" evidence="2 3">
    <name>pSCL4</name>
</geneLocation>
<dbReference type="Gene3D" id="3.30.300.30">
    <property type="match status" value="1"/>
</dbReference>
<dbReference type="GeneID" id="93733496"/>
<dbReference type="Pfam" id="PF00501">
    <property type="entry name" value="AMP-binding"/>
    <property type="match status" value="1"/>
</dbReference>
<dbReference type="GO" id="GO:0043041">
    <property type="term" value="P:amino acid activation for nonribosomal peptide biosynthetic process"/>
    <property type="evidence" value="ECO:0007669"/>
    <property type="project" value="TreeGrafter"/>
</dbReference>
<dbReference type="SUPFAM" id="SSF47336">
    <property type="entry name" value="ACP-like"/>
    <property type="match status" value="1"/>
</dbReference>
<dbReference type="OrthoDB" id="2472181at2"/>
<keyword evidence="3" id="KW-1185">Reference proteome</keyword>
<sequence length="598" mass="62704">MIDSQTRDPARTAAHVFAQVAAEKPHRPAVRYGSTVLTYAELADSAGSVAAWLRERGVGRGDVVATVLDRSHRCAVAVLAAWAVGAAYVHLEPTDPDARIAALLESVGPRAVLTDGAHQGRVPEGPYAVASLSDGHPAAPYRVDDRTHHDDLAYAVFTSGSTGVPKTVEVTQRALLNFCAGFRKVTAAVEPLDSFGVTTTFAADIGKASVYGALLSGARLDVYDRATTLDPELLAAELRAHPVSALTCTPSLLEALASEGRISGLLPGRLLVLIGEPLPPRLAAAVLDASPGIEIHNGYGPAEATIAATVHRVVAADTGGERVPVGHALPGVVARVLDDACVPVADGVPGVLYLGGECLARGYRGDAETTAAKFVTVGGERLYRTDDLVVRAEDGCFDFLGRVDGQLKIRGNRVEPGEVETALLTVPGVRLAVVTGERSAEDAPMEMAAYVVGGAERAEIVAWLTERLPAALIPSRIHPVPRIPVNMNGKADFAALRALAASQVPQKPSAEGPVGAVEETVAQIWREVLGRDHVGRHERFADLGGTSFKALGVYGRLRRHYPEFGIAQLYAHPTVAELARALGGPAASVSPSTEVIEL</sequence>
<dbReference type="InterPro" id="IPR045851">
    <property type="entry name" value="AMP-bd_C_sf"/>
</dbReference>
<accession>D5SIQ3</accession>
<proteinExistence type="predicted"/>
<evidence type="ECO:0000313" key="3">
    <source>
        <dbReference type="Proteomes" id="UP000002357"/>
    </source>
</evidence>
<dbReference type="Pfam" id="PF00550">
    <property type="entry name" value="PP-binding"/>
    <property type="match status" value="1"/>
</dbReference>
<dbReference type="Gene3D" id="3.40.50.12780">
    <property type="entry name" value="N-terminal domain of ligase-like"/>
    <property type="match status" value="1"/>
</dbReference>
<dbReference type="Proteomes" id="UP000002357">
    <property type="component" value="Plasmid pSCL4"/>
</dbReference>
<dbReference type="NCBIfam" id="TIGR01733">
    <property type="entry name" value="AA-adenyl-dom"/>
    <property type="match status" value="1"/>
</dbReference>
<dbReference type="Pfam" id="PF13193">
    <property type="entry name" value="AMP-binding_C"/>
    <property type="match status" value="1"/>
</dbReference>
<reference evidence="2 3" key="1">
    <citation type="journal article" date="2010" name="Genome Biol. Evol.">
        <title>The sequence of a 1.8-mb bacterial linear plasmid reveals a rich evolutionary reservoir of secondary metabolic pathways.</title>
        <authorList>
            <person name="Medema M.H."/>
            <person name="Trefzer A."/>
            <person name="Kovalchuk A."/>
            <person name="van den Berg M."/>
            <person name="Mueller U."/>
            <person name="Heijne W."/>
            <person name="Wu L."/>
            <person name="Alam M.T."/>
            <person name="Ronning C.M."/>
            <person name="Nierman W.C."/>
            <person name="Bovenberg R.A.L."/>
            <person name="Breitling R."/>
            <person name="Takano E."/>
        </authorList>
    </citation>
    <scope>NUCLEOTIDE SEQUENCE [LARGE SCALE GENOMIC DNA]</scope>
    <source>
        <strain evidence="3">ATCC 27064 / DSM 738 / JCM 4710 / NBRC 13307 / NCIMB 12785 / NRRL 3585 / VKM Ac-602</strain>
        <plasmid evidence="2">pSCL4</plasmid>
    </source>
</reference>
<dbReference type="EMBL" id="CM000914">
    <property type="protein sequence ID" value="EFG03796.2"/>
    <property type="molecule type" value="Genomic_DNA"/>
</dbReference>
<dbReference type="eggNOG" id="COG1020">
    <property type="taxonomic scope" value="Bacteria"/>
</dbReference>
<dbReference type="InterPro" id="IPR036736">
    <property type="entry name" value="ACP-like_sf"/>
</dbReference>
<dbReference type="GO" id="GO:0044550">
    <property type="term" value="P:secondary metabolite biosynthetic process"/>
    <property type="evidence" value="ECO:0007669"/>
    <property type="project" value="TreeGrafter"/>
</dbReference>
<dbReference type="InterPro" id="IPR042099">
    <property type="entry name" value="ANL_N_sf"/>
</dbReference>
<dbReference type="CDD" id="cd05930">
    <property type="entry name" value="A_NRPS"/>
    <property type="match status" value="1"/>
</dbReference>
<dbReference type="RefSeq" id="WP_003963019.1">
    <property type="nucleotide sequence ID" value="NZ_CM000914.1"/>
</dbReference>
<dbReference type="InterPro" id="IPR010071">
    <property type="entry name" value="AA_adenyl_dom"/>
</dbReference>
<protein>
    <submittedName>
        <fullName evidence="2">AMP-binding / PCP domain protein</fullName>
    </submittedName>
</protein>
<dbReference type="PROSITE" id="PS50075">
    <property type="entry name" value="CARRIER"/>
    <property type="match status" value="1"/>
</dbReference>
<keyword evidence="2" id="KW-0614">Plasmid</keyword>
<dbReference type="GO" id="GO:0031177">
    <property type="term" value="F:phosphopantetheine binding"/>
    <property type="evidence" value="ECO:0007669"/>
    <property type="project" value="TreeGrafter"/>
</dbReference>
<dbReference type="Gene3D" id="1.10.1200.10">
    <property type="entry name" value="ACP-like"/>
    <property type="match status" value="1"/>
</dbReference>
<evidence type="ECO:0000313" key="2">
    <source>
        <dbReference type="EMBL" id="EFG03796.2"/>
    </source>
</evidence>
<dbReference type="AlphaFoldDB" id="D5SIQ3"/>
<name>D5SIQ3_STRCL</name>
<feature type="domain" description="Carrier" evidence="1">
    <location>
        <begin position="512"/>
        <end position="586"/>
    </location>
</feature>
<gene>
    <name evidence="2" type="ORF">SCLAV_p0305</name>
</gene>
<dbReference type="InterPro" id="IPR000873">
    <property type="entry name" value="AMP-dep_synth/lig_dom"/>
</dbReference>
<dbReference type="SUPFAM" id="SSF56801">
    <property type="entry name" value="Acetyl-CoA synthetase-like"/>
    <property type="match status" value="1"/>
</dbReference>
<organism evidence="2 3">
    <name type="scientific">Streptomyces clavuligerus</name>
    <dbReference type="NCBI Taxonomy" id="1901"/>
    <lineage>
        <taxon>Bacteria</taxon>
        <taxon>Bacillati</taxon>
        <taxon>Actinomycetota</taxon>
        <taxon>Actinomycetes</taxon>
        <taxon>Kitasatosporales</taxon>
        <taxon>Streptomycetaceae</taxon>
        <taxon>Streptomyces</taxon>
    </lineage>
</organism>
<dbReference type="PANTHER" id="PTHR45527:SF1">
    <property type="entry name" value="FATTY ACID SYNTHASE"/>
    <property type="match status" value="1"/>
</dbReference>
<dbReference type="GO" id="GO:0005737">
    <property type="term" value="C:cytoplasm"/>
    <property type="evidence" value="ECO:0007669"/>
    <property type="project" value="TreeGrafter"/>
</dbReference>